<comment type="subcellular location">
    <subcellularLocation>
        <location evidence="5">Cytoplasm</location>
    </subcellularLocation>
    <text evidence="5">Associates with late stage pre-50S ribosomal subunits.</text>
</comment>
<dbReference type="RefSeq" id="WP_189690653.1">
    <property type="nucleotide sequence ID" value="NZ_BMYK01000038.1"/>
</dbReference>
<reference evidence="7" key="1">
    <citation type="journal article" date="2019" name="Int. J. Syst. Evol. Microbiol.">
        <title>The Global Catalogue of Microorganisms (GCM) 10K type strain sequencing project: providing services to taxonomists for standard genome sequencing and annotation.</title>
        <authorList>
            <consortium name="The Broad Institute Genomics Platform"/>
            <consortium name="The Broad Institute Genome Sequencing Center for Infectious Disease"/>
            <person name="Wu L."/>
            <person name="Ma J."/>
        </authorList>
    </citation>
    <scope>NUCLEOTIDE SEQUENCE [LARGE SCALE GENOMIC DNA]</scope>
    <source>
        <strain evidence="7">KCTC 23314</strain>
    </source>
</reference>
<evidence type="ECO:0000256" key="4">
    <source>
        <dbReference type="ARBA" id="ARBA00022884"/>
    </source>
</evidence>
<dbReference type="Pfam" id="PF04751">
    <property type="entry name" value="DarP"/>
    <property type="match status" value="1"/>
</dbReference>
<evidence type="ECO:0000313" key="7">
    <source>
        <dbReference type="Proteomes" id="UP000626210"/>
    </source>
</evidence>
<dbReference type="EMBL" id="BMYK01000038">
    <property type="protein sequence ID" value="GHD02221.1"/>
    <property type="molecule type" value="Genomic_DNA"/>
</dbReference>
<keyword evidence="4 5" id="KW-0694">RNA-binding</keyword>
<comment type="function">
    <text evidence="5">Member of a network of 50S ribosomal subunit biogenesis factors which assembles along the 30S-50S interface, preventing incorrect 23S rRNA structures from forming. Promotes peptidyl transferase center (PTC) maturation.</text>
</comment>
<dbReference type="InterPro" id="IPR006839">
    <property type="entry name" value="DarP"/>
</dbReference>
<dbReference type="CDD" id="cd16331">
    <property type="entry name" value="YjgA-like"/>
    <property type="match status" value="1"/>
</dbReference>
<dbReference type="InterPro" id="IPR023153">
    <property type="entry name" value="DarP_sf"/>
</dbReference>
<keyword evidence="1 5" id="KW-0963">Cytoplasm</keyword>
<sequence>MSRKPKKGYFVRGQFVAEGSALDLELKAELKGTDGASRTDMKRESDALQELGEELLTLRADRLAQLGLPDKLTDALAELRRITNFEGRRRQAQFVGKLMRKLDDDTVDQARAALAEQRRGPAREAALLHHTEQWRTVLLEDDEALARWMTQYPATDAQQLRALVRQARKDAVPEKPGLAPRHGRAYREIFQLLREQLNQTDEAAPQEEEDDGA</sequence>
<dbReference type="HAMAP" id="MF_00765">
    <property type="entry name" value="DarP"/>
    <property type="match status" value="1"/>
</dbReference>
<evidence type="ECO:0000256" key="1">
    <source>
        <dbReference type="ARBA" id="ARBA00022490"/>
    </source>
</evidence>
<dbReference type="PANTHER" id="PTHR38101">
    <property type="entry name" value="UPF0307 PROTEIN YJGA"/>
    <property type="match status" value="1"/>
</dbReference>
<dbReference type="SUPFAM" id="SSF158710">
    <property type="entry name" value="PSPTO4464-like"/>
    <property type="match status" value="1"/>
</dbReference>
<keyword evidence="2 5" id="KW-0690">Ribosome biogenesis</keyword>
<dbReference type="NCBIfam" id="NF003593">
    <property type="entry name" value="PRK05255.1-1"/>
    <property type="match status" value="1"/>
</dbReference>
<name>A0ABQ3GE10_9BURK</name>
<dbReference type="Proteomes" id="UP000626210">
    <property type="component" value="Unassembled WGS sequence"/>
</dbReference>
<comment type="caution">
    <text evidence="6">The sequence shown here is derived from an EMBL/GenBank/DDBJ whole genome shotgun (WGS) entry which is preliminary data.</text>
</comment>
<evidence type="ECO:0000256" key="5">
    <source>
        <dbReference type="HAMAP-Rule" id="MF_00765"/>
    </source>
</evidence>
<evidence type="ECO:0000313" key="6">
    <source>
        <dbReference type="EMBL" id="GHD02221.1"/>
    </source>
</evidence>
<proteinExistence type="inferred from homology"/>
<evidence type="ECO:0000256" key="2">
    <source>
        <dbReference type="ARBA" id="ARBA00022517"/>
    </source>
</evidence>
<gene>
    <name evidence="5" type="primary">darP</name>
    <name evidence="6" type="ORF">GCM10007320_61340</name>
</gene>
<protein>
    <recommendedName>
        <fullName evidence="5">Dual-action ribosomal maturation protein DarP</fullName>
    </recommendedName>
    <alternativeName>
        <fullName evidence="5">Large ribosomal subunit assembly factor DarP</fullName>
    </alternativeName>
</protein>
<evidence type="ECO:0000256" key="3">
    <source>
        <dbReference type="ARBA" id="ARBA00022730"/>
    </source>
</evidence>
<keyword evidence="3 5" id="KW-0699">rRNA-binding</keyword>
<dbReference type="Gene3D" id="1.10.60.30">
    <property type="entry name" value="PSPTO4464-like domains"/>
    <property type="match status" value="2"/>
</dbReference>
<keyword evidence="7" id="KW-1185">Reference proteome</keyword>
<accession>A0ABQ3GE10</accession>
<comment type="similarity">
    <text evidence="5">Belongs to the DarP family.</text>
</comment>
<organism evidence="6 7">
    <name type="scientific">Pseudorhodoferax aquiterrae</name>
    <dbReference type="NCBI Taxonomy" id="747304"/>
    <lineage>
        <taxon>Bacteria</taxon>
        <taxon>Pseudomonadati</taxon>
        <taxon>Pseudomonadota</taxon>
        <taxon>Betaproteobacteria</taxon>
        <taxon>Burkholderiales</taxon>
        <taxon>Comamonadaceae</taxon>
    </lineage>
</organism>
<dbReference type="PANTHER" id="PTHR38101:SF1">
    <property type="entry name" value="UPF0307 PROTEIN YJGA"/>
    <property type="match status" value="1"/>
</dbReference>